<dbReference type="AlphaFoldDB" id="A0A369AV98"/>
<keyword evidence="2" id="KW-1185">Reference proteome</keyword>
<proteinExistence type="predicted"/>
<accession>A0A369AV98</accession>
<dbReference type="EMBL" id="QPJT01000019">
    <property type="protein sequence ID" value="RCX13005.1"/>
    <property type="molecule type" value="Genomic_DNA"/>
</dbReference>
<reference evidence="1 2" key="1">
    <citation type="submission" date="2018-07" db="EMBL/GenBank/DDBJ databases">
        <title>Genomic Encyclopedia of Type Strains, Phase IV (KMG-IV): sequencing the most valuable type-strain genomes for metagenomic binning, comparative biology and taxonomic classification.</title>
        <authorList>
            <person name="Goeker M."/>
        </authorList>
    </citation>
    <scope>NUCLEOTIDE SEQUENCE [LARGE SCALE GENOMIC DNA]</scope>
    <source>
        <strain evidence="1 2">DSM 27016</strain>
    </source>
</reference>
<gene>
    <name evidence="1" type="ORF">DFR58_11962</name>
</gene>
<evidence type="ECO:0000313" key="1">
    <source>
        <dbReference type="EMBL" id="RCX13005.1"/>
    </source>
</evidence>
<protein>
    <submittedName>
        <fullName evidence="1">Uncharacterized protein</fullName>
    </submittedName>
</protein>
<sequence length="234" mass="27303">MIFQKLILGVARMDETIKIGFVGSKTEDIILYISRILFNMDMNIAVMDTSEQQLLKYSVPESIPINLLTSYRNVDFYIGCCNKENYKKVDISKYNVIIINFGLNPAFVKELMSCSLRFAVTDLERSSVLRLKEYLEMLDCSYEFIRIYRDVVDSKIDKSYLDSLLDIATVVKEYYFYISEKELCCRLDSQYNDIFRFSGLPKEYSAMFKDILVDSLSFNRKDVEMAIKKAEKGK</sequence>
<dbReference type="Proteomes" id="UP000253034">
    <property type="component" value="Unassembled WGS sequence"/>
</dbReference>
<comment type="caution">
    <text evidence="1">The sequence shown here is derived from an EMBL/GenBank/DDBJ whole genome shotgun (WGS) entry which is preliminary data.</text>
</comment>
<name>A0A369AV98_9FIRM</name>
<organism evidence="1 2">
    <name type="scientific">Anaerobacterium chartisolvens</name>
    <dbReference type="NCBI Taxonomy" id="1297424"/>
    <lineage>
        <taxon>Bacteria</taxon>
        <taxon>Bacillati</taxon>
        <taxon>Bacillota</taxon>
        <taxon>Clostridia</taxon>
        <taxon>Eubacteriales</taxon>
        <taxon>Oscillospiraceae</taxon>
        <taxon>Anaerobacterium</taxon>
    </lineage>
</organism>
<evidence type="ECO:0000313" key="2">
    <source>
        <dbReference type="Proteomes" id="UP000253034"/>
    </source>
</evidence>